<accession>A0ABX0F205</accession>
<organism evidence="4 5">
    <name type="scientific">Saccharibacillus alkalitolerans</name>
    <dbReference type="NCBI Taxonomy" id="2705290"/>
    <lineage>
        <taxon>Bacteria</taxon>
        <taxon>Bacillati</taxon>
        <taxon>Bacillota</taxon>
        <taxon>Bacilli</taxon>
        <taxon>Bacillales</taxon>
        <taxon>Paenibacillaceae</taxon>
        <taxon>Saccharibacillus</taxon>
    </lineage>
</organism>
<evidence type="ECO:0000259" key="3">
    <source>
        <dbReference type="PROSITE" id="PS51186"/>
    </source>
</evidence>
<name>A0ABX0F205_9BACL</name>
<dbReference type="SUPFAM" id="SSF55729">
    <property type="entry name" value="Acyl-CoA N-acyltransferases (Nat)"/>
    <property type="match status" value="1"/>
</dbReference>
<evidence type="ECO:0000313" key="5">
    <source>
        <dbReference type="Proteomes" id="UP000800303"/>
    </source>
</evidence>
<evidence type="ECO:0000256" key="1">
    <source>
        <dbReference type="ARBA" id="ARBA00022679"/>
    </source>
</evidence>
<dbReference type="Gene3D" id="3.40.630.30">
    <property type="match status" value="1"/>
</dbReference>
<gene>
    <name evidence="4" type="ORF">GYN08_04495</name>
</gene>
<sequence>MLMIIRPYEEYDEKSWLRCRVLAMLDTAYYDNVLKEKERYGNPAIELVATEGEEIVGLIDIELDTRPGEVCSDSERRGGLIRHLAVHPDKRRQGIGRLLLLEALGRARTSGMQYLEAWTRDDQWVRNWYANVGFRMVDSYLQVYLESGDQLKGMIESKVPQLHPVSVFAHYTGSDKAYVVSKFSRVHETSRFDLDLMEL</sequence>
<dbReference type="InterPro" id="IPR016181">
    <property type="entry name" value="Acyl_CoA_acyltransferase"/>
</dbReference>
<dbReference type="CDD" id="cd04301">
    <property type="entry name" value="NAT_SF"/>
    <property type="match status" value="1"/>
</dbReference>
<dbReference type="InterPro" id="IPR000182">
    <property type="entry name" value="GNAT_dom"/>
</dbReference>
<keyword evidence="1" id="KW-0808">Transferase</keyword>
<keyword evidence="2" id="KW-0012">Acyltransferase</keyword>
<dbReference type="PANTHER" id="PTHR42919:SF8">
    <property type="entry name" value="N-ALPHA-ACETYLTRANSFERASE 50"/>
    <property type="match status" value="1"/>
</dbReference>
<evidence type="ECO:0000313" key="4">
    <source>
        <dbReference type="EMBL" id="NGZ74567.1"/>
    </source>
</evidence>
<dbReference type="Proteomes" id="UP000800303">
    <property type="component" value="Unassembled WGS sequence"/>
</dbReference>
<dbReference type="EMBL" id="JAAFGS010000001">
    <property type="protein sequence ID" value="NGZ74567.1"/>
    <property type="molecule type" value="Genomic_DNA"/>
</dbReference>
<reference evidence="4 5" key="1">
    <citation type="submission" date="2020-01" db="EMBL/GenBank/DDBJ databases">
        <title>Polyphasic characterisation and genomic insights into a novel alkali tolerant bacterium VR-M41.</title>
        <authorList>
            <person name="Vemuluri V.R."/>
        </authorList>
    </citation>
    <scope>NUCLEOTIDE SEQUENCE [LARGE SCALE GENOMIC DNA]</scope>
    <source>
        <strain evidence="4 5">VR-M41</strain>
    </source>
</reference>
<protein>
    <submittedName>
        <fullName evidence="4">GNAT family N-acetyltransferase</fullName>
    </submittedName>
</protein>
<dbReference type="Pfam" id="PF13508">
    <property type="entry name" value="Acetyltransf_7"/>
    <property type="match status" value="1"/>
</dbReference>
<comment type="caution">
    <text evidence="4">The sequence shown here is derived from an EMBL/GenBank/DDBJ whole genome shotgun (WGS) entry which is preliminary data.</text>
</comment>
<evidence type="ECO:0000256" key="2">
    <source>
        <dbReference type="ARBA" id="ARBA00023315"/>
    </source>
</evidence>
<feature type="domain" description="N-acetyltransferase" evidence="3">
    <location>
        <begin position="3"/>
        <end position="156"/>
    </location>
</feature>
<dbReference type="InterPro" id="IPR051556">
    <property type="entry name" value="N-term/lysine_N-AcTrnsfr"/>
</dbReference>
<dbReference type="PANTHER" id="PTHR42919">
    <property type="entry name" value="N-ALPHA-ACETYLTRANSFERASE"/>
    <property type="match status" value="1"/>
</dbReference>
<dbReference type="PROSITE" id="PS51186">
    <property type="entry name" value="GNAT"/>
    <property type="match status" value="1"/>
</dbReference>
<proteinExistence type="predicted"/>
<keyword evidence="5" id="KW-1185">Reference proteome</keyword>